<organism evidence="2">
    <name type="scientific">Ixodes ricinus</name>
    <name type="common">Common tick</name>
    <name type="synonym">Acarus ricinus</name>
    <dbReference type="NCBI Taxonomy" id="34613"/>
    <lineage>
        <taxon>Eukaryota</taxon>
        <taxon>Metazoa</taxon>
        <taxon>Ecdysozoa</taxon>
        <taxon>Arthropoda</taxon>
        <taxon>Chelicerata</taxon>
        <taxon>Arachnida</taxon>
        <taxon>Acari</taxon>
        <taxon>Parasitiformes</taxon>
        <taxon>Ixodida</taxon>
        <taxon>Ixodoidea</taxon>
        <taxon>Ixodidae</taxon>
        <taxon>Ixodinae</taxon>
        <taxon>Ixodes</taxon>
    </lineage>
</organism>
<evidence type="ECO:0000256" key="1">
    <source>
        <dbReference type="SAM" id="SignalP"/>
    </source>
</evidence>
<feature type="chain" id="PRO_5004737677" evidence="1">
    <location>
        <begin position="25"/>
        <end position="124"/>
    </location>
</feature>
<feature type="signal peptide" evidence="1">
    <location>
        <begin position="1"/>
        <end position="24"/>
    </location>
</feature>
<accession>V5H3P0</accession>
<proteinExistence type="evidence at transcript level"/>
<protein>
    <submittedName>
        <fullName evidence="2">Putative secreted protein</fullName>
    </submittedName>
</protein>
<keyword evidence="1" id="KW-0732">Signal</keyword>
<reference evidence="2" key="1">
    <citation type="journal article" date="2015" name="Sci. Rep.">
        <title>Tissue- and time-dependent transcription in Ixodes ricinus salivary glands and midguts when blood feeding on the vertebrate host.</title>
        <authorList>
            <person name="Kotsyfakis M."/>
            <person name="Schwarz A."/>
            <person name="Erhart J."/>
            <person name="Ribeiro J.M."/>
        </authorList>
    </citation>
    <scope>NUCLEOTIDE SEQUENCE</scope>
    <source>
        <tissue evidence="2">Salivary gland and midgut</tissue>
    </source>
</reference>
<dbReference type="EMBL" id="GANP01015566">
    <property type="protein sequence ID" value="JAB68902.1"/>
    <property type="molecule type" value="mRNA"/>
</dbReference>
<evidence type="ECO:0000313" key="2">
    <source>
        <dbReference type="EMBL" id="JAB68902.1"/>
    </source>
</evidence>
<name>V5H3P0_IXORI</name>
<dbReference type="AlphaFoldDB" id="V5H3P0"/>
<sequence length="124" mass="13698">MTPLLKISQLVLLVCVVLVTSTEGGFYGEGERHVYAGAEDYPPGFVISTLRSEEDKHGHEQRGYGHGHRDYVNEPEYVVRSPYGALLQQAESHSQFYGGGVGPIGHDHVGFYGTGVREDYLMAR</sequence>